<comment type="similarity">
    <text evidence="1">Belongs to the 'phage' integrase family.</text>
</comment>
<evidence type="ECO:0000256" key="3">
    <source>
        <dbReference type="ARBA" id="ARBA00023125"/>
    </source>
</evidence>
<keyword evidence="3 5" id="KW-0238">DNA-binding</keyword>
<evidence type="ECO:0000313" key="8">
    <source>
        <dbReference type="EMBL" id="SFI33932.1"/>
    </source>
</evidence>
<proteinExistence type="inferred from homology"/>
<dbReference type="OrthoDB" id="9784724at2"/>
<feature type="domain" description="Tyr recombinase" evidence="6">
    <location>
        <begin position="232"/>
        <end position="420"/>
    </location>
</feature>
<reference evidence="9" key="1">
    <citation type="submission" date="2016-10" db="EMBL/GenBank/DDBJ databases">
        <authorList>
            <person name="Varghese N."/>
            <person name="Submissions S."/>
        </authorList>
    </citation>
    <scope>NUCLEOTIDE SEQUENCE [LARGE SCALE GENOMIC DNA]</scope>
    <source>
        <strain evidence="9">LMG 22563</strain>
    </source>
</reference>
<dbReference type="AlphaFoldDB" id="A0A1I3HE55"/>
<evidence type="ECO:0000259" key="7">
    <source>
        <dbReference type="PROSITE" id="PS51900"/>
    </source>
</evidence>
<evidence type="ECO:0000313" key="9">
    <source>
        <dbReference type="Proteomes" id="UP000183018"/>
    </source>
</evidence>
<dbReference type="CDD" id="cd01184">
    <property type="entry name" value="INT_C_like_1"/>
    <property type="match status" value="1"/>
</dbReference>
<dbReference type="PROSITE" id="PS51900">
    <property type="entry name" value="CB"/>
    <property type="match status" value="1"/>
</dbReference>
<dbReference type="GO" id="GO:0015074">
    <property type="term" value="P:DNA integration"/>
    <property type="evidence" value="ECO:0007669"/>
    <property type="project" value="UniProtKB-KW"/>
</dbReference>
<dbReference type="InterPro" id="IPR050808">
    <property type="entry name" value="Phage_Integrase"/>
</dbReference>
<feature type="domain" description="Core-binding (CB)" evidence="7">
    <location>
        <begin position="131"/>
        <end position="211"/>
    </location>
</feature>
<dbReference type="InterPro" id="IPR044068">
    <property type="entry name" value="CB"/>
</dbReference>
<dbReference type="EMBL" id="FORC01000001">
    <property type="protein sequence ID" value="SFI33932.1"/>
    <property type="molecule type" value="Genomic_DNA"/>
</dbReference>
<evidence type="ECO:0000256" key="1">
    <source>
        <dbReference type="ARBA" id="ARBA00008857"/>
    </source>
</evidence>
<evidence type="ECO:0000259" key="6">
    <source>
        <dbReference type="PROSITE" id="PS51898"/>
    </source>
</evidence>
<accession>A0A1I3HE55</accession>
<dbReference type="GO" id="GO:0006310">
    <property type="term" value="P:DNA recombination"/>
    <property type="evidence" value="ECO:0007669"/>
    <property type="project" value="UniProtKB-KW"/>
</dbReference>
<keyword evidence="2" id="KW-0229">DNA integration</keyword>
<evidence type="ECO:0000256" key="4">
    <source>
        <dbReference type="ARBA" id="ARBA00023172"/>
    </source>
</evidence>
<dbReference type="SUPFAM" id="SSF56349">
    <property type="entry name" value="DNA breaking-rejoining enzymes"/>
    <property type="match status" value="1"/>
</dbReference>
<dbReference type="Proteomes" id="UP000183018">
    <property type="component" value="Unassembled WGS sequence"/>
</dbReference>
<dbReference type="InterPro" id="IPR011010">
    <property type="entry name" value="DNA_brk_join_enz"/>
</dbReference>
<gene>
    <name evidence="8" type="ORF">SAMN05216602_0826</name>
</gene>
<protein>
    <submittedName>
        <fullName evidence="8">Site-specific recombinase XerD</fullName>
    </submittedName>
</protein>
<name>A0A1I3HE55_9GAMM</name>
<dbReference type="Gene3D" id="1.10.150.130">
    <property type="match status" value="1"/>
</dbReference>
<dbReference type="InterPro" id="IPR002104">
    <property type="entry name" value="Integrase_catalytic"/>
</dbReference>
<keyword evidence="9" id="KW-1185">Reference proteome</keyword>
<dbReference type="Pfam" id="PF00589">
    <property type="entry name" value="Phage_integrase"/>
    <property type="match status" value="1"/>
</dbReference>
<keyword evidence="4" id="KW-0233">DNA recombination</keyword>
<evidence type="ECO:0000256" key="5">
    <source>
        <dbReference type="PROSITE-ProRule" id="PRU01248"/>
    </source>
</evidence>
<dbReference type="InterPro" id="IPR010998">
    <property type="entry name" value="Integrase_recombinase_N"/>
</dbReference>
<organism evidence="8 9">
    <name type="scientific">Phytopseudomonas argentinensis</name>
    <dbReference type="NCBI Taxonomy" id="289370"/>
    <lineage>
        <taxon>Bacteria</taxon>
        <taxon>Pseudomonadati</taxon>
        <taxon>Pseudomonadota</taxon>
        <taxon>Gammaproteobacteria</taxon>
        <taxon>Pseudomonadales</taxon>
        <taxon>Pseudomonadaceae</taxon>
        <taxon>Phytopseudomonas</taxon>
    </lineage>
</organism>
<dbReference type="GO" id="GO:0003677">
    <property type="term" value="F:DNA binding"/>
    <property type="evidence" value="ECO:0007669"/>
    <property type="project" value="UniProtKB-UniRule"/>
</dbReference>
<evidence type="ECO:0000256" key="2">
    <source>
        <dbReference type="ARBA" id="ARBA00022908"/>
    </source>
</evidence>
<dbReference type="InterPro" id="IPR013762">
    <property type="entry name" value="Integrase-like_cat_sf"/>
</dbReference>
<dbReference type="PANTHER" id="PTHR30629:SF2">
    <property type="entry name" value="PROPHAGE INTEGRASE INTS-RELATED"/>
    <property type="match status" value="1"/>
</dbReference>
<dbReference type="STRING" id="289370.SAMN05216602_0826"/>
<sequence length="428" mass="46476">MTLSQDILQALAIFHLDRPEADWPILKERLLEIAHDALSGANSDDCLSAYDMIYDDLSVSLAQAAAKAPLNVDQHRALDIGREIVKAAQARLKGNTKPLMGVIERLEGPEPGGTLPHVSASLSVGAPTDPITFEALAELFISERRGNVEGSTLRAIQSNCRTLSSLLGDLDIKSHTRGDMVALKEKIAEGRKPLTINKLLTQLSTVMDWAKNNGHIERAFDKGLKIERGAESERKPFSEDQVATIMAYANGLPADDWKRWALSLGVLTGARIGELYQLTQADVKQIGEVTVIDINKDEQGKTLKNDFSVRQVPLVDGVHGFSLGAFLEWVAGEPGKLFKAKAHYFNKPLNDALREPLGLAAGSDQSFHSLRHSLSGLLKAAATPEVIAQSITGHSSGNITYDLYAGSQRVPVDTLHAALRNAFEAVIR</sequence>
<dbReference type="PANTHER" id="PTHR30629">
    <property type="entry name" value="PROPHAGE INTEGRASE"/>
    <property type="match status" value="1"/>
</dbReference>
<dbReference type="PROSITE" id="PS51898">
    <property type="entry name" value="TYR_RECOMBINASE"/>
    <property type="match status" value="1"/>
</dbReference>
<dbReference type="RefSeq" id="WP_074881101.1">
    <property type="nucleotide sequence ID" value="NZ_FORC01000001.1"/>
</dbReference>
<dbReference type="Gene3D" id="1.10.443.10">
    <property type="entry name" value="Intergrase catalytic core"/>
    <property type="match status" value="1"/>
</dbReference>